<organism evidence="2 3">
    <name type="scientific">Dillenia turbinata</name>
    <dbReference type="NCBI Taxonomy" id="194707"/>
    <lineage>
        <taxon>Eukaryota</taxon>
        <taxon>Viridiplantae</taxon>
        <taxon>Streptophyta</taxon>
        <taxon>Embryophyta</taxon>
        <taxon>Tracheophyta</taxon>
        <taxon>Spermatophyta</taxon>
        <taxon>Magnoliopsida</taxon>
        <taxon>eudicotyledons</taxon>
        <taxon>Gunneridae</taxon>
        <taxon>Pentapetalae</taxon>
        <taxon>Dilleniales</taxon>
        <taxon>Dilleniaceae</taxon>
        <taxon>Dillenia</taxon>
    </lineage>
</organism>
<proteinExistence type="predicted"/>
<gene>
    <name evidence="2" type="ORF">RJ641_028177</name>
</gene>
<keyword evidence="2" id="KW-0418">Kinase</keyword>
<dbReference type="PANTHER" id="PTHR46863:SF1">
    <property type="entry name" value="PROTEIN KINASE SUPERFAMILY PROTEIN"/>
    <property type="match status" value="1"/>
</dbReference>
<dbReference type="Gene3D" id="1.10.510.10">
    <property type="entry name" value="Transferase(Phosphotransferase) domain 1"/>
    <property type="match status" value="1"/>
</dbReference>
<comment type="caution">
    <text evidence="2">The sequence shown here is derived from an EMBL/GenBank/DDBJ whole genome shotgun (WGS) entry which is preliminary data.</text>
</comment>
<keyword evidence="2" id="KW-0808">Transferase</keyword>
<dbReference type="GO" id="GO:0004672">
    <property type="term" value="F:protein kinase activity"/>
    <property type="evidence" value="ECO:0007669"/>
    <property type="project" value="InterPro"/>
</dbReference>
<evidence type="ECO:0000313" key="3">
    <source>
        <dbReference type="Proteomes" id="UP001370490"/>
    </source>
</evidence>
<accession>A0AAN8VYM0</accession>
<dbReference type="InterPro" id="IPR000719">
    <property type="entry name" value="Prot_kinase_dom"/>
</dbReference>
<keyword evidence="3" id="KW-1185">Reference proteome</keyword>
<dbReference type="Proteomes" id="UP001370490">
    <property type="component" value="Unassembled WGS sequence"/>
</dbReference>
<dbReference type="PANTHER" id="PTHR46863">
    <property type="entry name" value="OS09G0572100 PROTEIN"/>
    <property type="match status" value="1"/>
</dbReference>
<evidence type="ECO:0000259" key="1">
    <source>
        <dbReference type="PROSITE" id="PS50011"/>
    </source>
</evidence>
<dbReference type="AlphaFoldDB" id="A0AAN8VYM0"/>
<evidence type="ECO:0000313" key="2">
    <source>
        <dbReference type="EMBL" id="KAK6942800.1"/>
    </source>
</evidence>
<dbReference type="PROSITE" id="PS50011">
    <property type="entry name" value="PROTEIN_KINASE_DOM"/>
    <property type="match status" value="1"/>
</dbReference>
<feature type="domain" description="Protein kinase" evidence="1">
    <location>
        <begin position="1"/>
        <end position="184"/>
    </location>
</feature>
<sequence length="184" mass="20761">MQIAKDIAHGLDYIHDNCSHRSDFSLIHNRIKSSSIIITELDLHAKICHFGTSNLPEDGSDQDTFSRYKGTFEGTRGYMSPEFKYSGVGTQESDVYSYGVILLELLSGEEPLNYVFERESGVFRRVSLIDNAREVFGGGGDDGGGEEGRLRRWIDRRLRDSSPVEVTKEMTRHVRNGAHGKIKF</sequence>
<dbReference type="EMBL" id="JBAMMX010000004">
    <property type="protein sequence ID" value="KAK6942800.1"/>
    <property type="molecule type" value="Genomic_DNA"/>
</dbReference>
<dbReference type="GO" id="GO:0005524">
    <property type="term" value="F:ATP binding"/>
    <property type="evidence" value="ECO:0007669"/>
    <property type="project" value="InterPro"/>
</dbReference>
<dbReference type="InterPro" id="IPR011009">
    <property type="entry name" value="Kinase-like_dom_sf"/>
</dbReference>
<dbReference type="SUPFAM" id="SSF56112">
    <property type="entry name" value="Protein kinase-like (PK-like)"/>
    <property type="match status" value="1"/>
</dbReference>
<protein>
    <submittedName>
        <fullName evidence="2">Protein kinase domain</fullName>
    </submittedName>
</protein>
<dbReference type="Pfam" id="PF00069">
    <property type="entry name" value="Pkinase"/>
    <property type="match status" value="1"/>
</dbReference>
<name>A0AAN8VYM0_9MAGN</name>
<reference evidence="2 3" key="1">
    <citation type="submission" date="2023-12" db="EMBL/GenBank/DDBJ databases">
        <title>A high-quality genome assembly for Dillenia turbinata (Dilleniales).</title>
        <authorList>
            <person name="Chanderbali A."/>
        </authorList>
    </citation>
    <scope>NUCLEOTIDE SEQUENCE [LARGE SCALE GENOMIC DNA]</scope>
    <source>
        <strain evidence="2">LSX21</strain>
        <tissue evidence="2">Leaf</tissue>
    </source>
</reference>